<feature type="region of interest" description="Disordered" evidence="1">
    <location>
        <begin position="347"/>
        <end position="383"/>
    </location>
</feature>
<evidence type="ECO:0000313" key="2">
    <source>
        <dbReference type="EMBL" id="KAH8107251.1"/>
    </source>
</evidence>
<dbReference type="AlphaFoldDB" id="A0A8K0XUS7"/>
<keyword evidence="3" id="KW-1185">Reference proteome</keyword>
<feature type="region of interest" description="Disordered" evidence="1">
    <location>
        <begin position="92"/>
        <end position="112"/>
    </location>
</feature>
<feature type="compositionally biased region" description="Pro residues" evidence="1">
    <location>
        <begin position="367"/>
        <end position="376"/>
    </location>
</feature>
<dbReference type="Proteomes" id="UP000813824">
    <property type="component" value="Unassembled WGS sequence"/>
</dbReference>
<feature type="compositionally biased region" description="Low complexity" evidence="1">
    <location>
        <begin position="7"/>
        <end position="17"/>
    </location>
</feature>
<accession>A0A8K0XUS7</accession>
<protein>
    <submittedName>
        <fullName evidence="2">Uncharacterized protein</fullName>
    </submittedName>
</protein>
<gene>
    <name evidence="2" type="ORF">BXZ70DRAFT_287071</name>
</gene>
<dbReference type="OrthoDB" id="1734943at2759"/>
<organism evidence="2 3">
    <name type="scientific">Cristinia sonorae</name>
    <dbReference type="NCBI Taxonomy" id="1940300"/>
    <lineage>
        <taxon>Eukaryota</taxon>
        <taxon>Fungi</taxon>
        <taxon>Dikarya</taxon>
        <taxon>Basidiomycota</taxon>
        <taxon>Agaricomycotina</taxon>
        <taxon>Agaricomycetes</taxon>
        <taxon>Agaricomycetidae</taxon>
        <taxon>Agaricales</taxon>
        <taxon>Pleurotineae</taxon>
        <taxon>Stephanosporaceae</taxon>
        <taxon>Cristinia</taxon>
    </lineage>
</organism>
<name>A0A8K0XUS7_9AGAR</name>
<comment type="caution">
    <text evidence="2">The sequence shown here is derived from an EMBL/GenBank/DDBJ whole genome shotgun (WGS) entry which is preliminary data.</text>
</comment>
<proteinExistence type="predicted"/>
<evidence type="ECO:0000256" key="1">
    <source>
        <dbReference type="SAM" id="MobiDB-lite"/>
    </source>
</evidence>
<reference evidence="2" key="1">
    <citation type="journal article" date="2021" name="New Phytol.">
        <title>Evolutionary innovations through gain and loss of genes in the ectomycorrhizal Boletales.</title>
        <authorList>
            <person name="Wu G."/>
            <person name="Miyauchi S."/>
            <person name="Morin E."/>
            <person name="Kuo A."/>
            <person name="Drula E."/>
            <person name="Varga T."/>
            <person name="Kohler A."/>
            <person name="Feng B."/>
            <person name="Cao Y."/>
            <person name="Lipzen A."/>
            <person name="Daum C."/>
            <person name="Hundley H."/>
            <person name="Pangilinan J."/>
            <person name="Johnson J."/>
            <person name="Barry K."/>
            <person name="LaButti K."/>
            <person name="Ng V."/>
            <person name="Ahrendt S."/>
            <person name="Min B."/>
            <person name="Choi I.G."/>
            <person name="Park H."/>
            <person name="Plett J.M."/>
            <person name="Magnuson J."/>
            <person name="Spatafora J.W."/>
            <person name="Nagy L.G."/>
            <person name="Henrissat B."/>
            <person name="Grigoriev I.V."/>
            <person name="Yang Z.L."/>
            <person name="Xu J."/>
            <person name="Martin F.M."/>
        </authorList>
    </citation>
    <scope>NUCLEOTIDE SEQUENCE</scope>
    <source>
        <strain evidence="2">KKN 215</strain>
    </source>
</reference>
<dbReference type="EMBL" id="JAEVFJ010000002">
    <property type="protein sequence ID" value="KAH8107251.1"/>
    <property type="molecule type" value="Genomic_DNA"/>
</dbReference>
<sequence>MYTLKTPSFLRPSSRPTSPSPMPPRQDTPTLAPVERTSRSSVLSFSSFKRTASPLTRPPPAAVPAVATPLVQDGSYMESLNLKLSEAVSKALAQPSGPGTPSEMLNGRRPIPSGRGRALADLIVSEILAVRENPHLYRAVLRTLHRPLSVLVNNLSNTLMPLLSSPAFLQPIVPSPQSPNPNPTQLHALGLATFAGELLDMYEEVQLCIEGDVRGDGLRVVRDNLVSIVKRVVEPLVAGIKNDLVPHIDLLENPNVSSNASATGVGSKPTGPAKLPVQHASIVYMQGVMPTYARALSRYITSSTAEATLASLLISLVWRGLVALSNRPILMASPATSPMMAPAVLKKEGKTPPTTPPASKFTLRLPPSRPPSPPAAVPNKSTTSGDARALYDLLSSLPRPKVDISQQSVAQEVVDEAFKALSSLTALLEAIQAHNASSSTNVKNQLFKSFGGSGTSDTNDLEHELEVLTADLPTLIALPILLRTYLPTATGANERAVSAMLGLAEGAYRNGCLSGFGRADECTVAVGQHVLSILREEARMATMRGEEGAAKDAGVVIKWLEREIQLAAATADHH</sequence>
<evidence type="ECO:0000313" key="3">
    <source>
        <dbReference type="Proteomes" id="UP000813824"/>
    </source>
</evidence>
<feature type="region of interest" description="Disordered" evidence="1">
    <location>
        <begin position="1"/>
        <end position="42"/>
    </location>
</feature>